<dbReference type="EMBL" id="DYZA01000066">
    <property type="protein sequence ID" value="HJD96699.1"/>
    <property type="molecule type" value="Genomic_DNA"/>
</dbReference>
<organism evidence="9 10">
    <name type="scientific">Mailhella massiliensis</name>
    <dbReference type="NCBI Taxonomy" id="1903261"/>
    <lineage>
        <taxon>Bacteria</taxon>
        <taxon>Pseudomonadati</taxon>
        <taxon>Thermodesulfobacteriota</taxon>
        <taxon>Desulfovibrionia</taxon>
        <taxon>Desulfovibrionales</taxon>
        <taxon>Desulfovibrionaceae</taxon>
        <taxon>Mailhella</taxon>
    </lineage>
</organism>
<dbReference type="NCBIfam" id="TIGR00786">
    <property type="entry name" value="dctM"/>
    <property type="match status" value="1"/>
</dbReference>
<dbReference type="AlphaFoldDB" id="A0A921AV67"/>
<reference evidence="9" key="1">
    <citation type="journal article" date="2021" name="PeerJ">
        <title>Extensive microbial diversity within the chicken gut microbiome revealed by metagenomics and culture.</title>
        <authorList>
            <person name="Gilroy R."/>
            <person name="Ravi A."/>
            <person name="Getino M."/>
            <person name="Pursley I."/>
            <person name="Horton D.L."/>
            <person name="Alikhan N.F."/>
            <person name="Baker D."/>
            <person name="Gharbi K."/>
            <person name="Hall N."/>
            <person name="Watson M."/>
            <person name="Adriaenssens E.M."/>
            <person name="Foster-Nyarko E."/>
            <person name="Jarju S."/>
            <person name="Secka A."/>
            <person name="Antonio M."/>
            <person name="Oren A."/>
            <person name="Chaudhuri R.R."/>
            <person name="La Ragione R."/>
            <person name="Hildebrand F."/>
            <person name="Pallen M.J."/>
        </authorList>
    </citation>
    <scope>NUCLEOTIDE SEQUENCE</scope>
    <source>
        <strain evidence="9">ChiGjej2B2-19336</strain>
    </source>
</reference>
<evidence type="ECO:0000313" key="10">
    <source>
        <dbReference type="Proteomes" id="UP000698963"/>
    </source>
</evidence>
<reference evidence="9" key="2">
    <citation type="submission" date="2021-09" db="EMBL/GenBank/DDBJ databases">
        <authorList>
            <person name="Gilroy R."/>
        </authorList>
    </citation>
    <scope>NUCLEOTIDE SEQUENCE</scope>
    <source>
        <strain evidence="9">ChiGjej2B2-19336</strain>
    </source>
</reference>
<feature type="transmembrane region" description="Helical" evidence="7">
    <location>
        <begin position="395"/>
        <end position="420"/>
    </location>
</feature>
<keyword evidence="3" id="KW-0997">Cell inner membrane</keyword>
<keyword evidence="2" id="KW-1003">Cell membrane</keyword>
<dbReference type="InterPro" id="IPR010656">
    <property type="entry name" value="DctM"/>
</dbReference>
<evidence type="ECO:0000256" key="7">
    <source>
        <dbReference type="SAM" id="Phobius"/>
    </source>
</evidence>
<feature type="transmembrane region" description="Helical" evidence="7">
    <location>
        <begin position="272"/>
        <end position="294"/>
    </location>
</feature>
<evidence type="ECO:0000256" key="5">
    <source>
        <dbReference type="ARBA" id="ARBA00022989"/>
    </source>
</evidence>
<accession>A0A921AV67</accession>
<sequence>MSIIVLFIILVTLLAIGSPIGVALCISTLAGVIIDGTPIVFFTQKLYNTFDSFPLMAIPFFLLAGDIMQRGTLANSLLGMCSSLVGHLRGGLVHISILTALFYGALCGSAAATVAAVGGIMIPAMVKEGYPNEFSTAVNASSGGLGVLIPPSVPLILYGATGGVSITGLFIAGIIPGILVAISFMLTAAIIIRRHNYGIQHPKQSAKERLKAVYQARYAILVPVIVLGCIYGGITTPTEAGCIAVIYALVVEVFITRSMTLKLFRECLASSMRTLASIFLVIVGATALGVFLGYHNVDKMLIVAVHALTADPYIFMILMLILLLILGTILDCSACILIMTPLLVPLVQSYGVDTIHFGIFMTVALCIGFLTPPVGTNLFVACGISGLSIMQLSKAVLPFIVAMLVVVILIMFIPQITLLLV</sequence>
<evidence type="ECO:0000313" key="9">
    <source>
        <dbReference type="EMBL" id="HJD96699.1"/>
    </source>
</evidence>
<gene>
    <name evidence="9" type="ORF">K8W16_03520</name>
</gene>
<protein>
    <submittedName>
        <fullName evidence="9">TRAP transporter large permease subunit</fullName>
    </submittedName>
</protein>
<keyword evidence="4 7" id="KW-0812">Transmembrane</keyword>
<evidence type="ECO:0000256" key="4">
    <source>
        <dbReference type="ARBA" id="ARBA00022692"/>
    </source>
</evidence>
<dbReference type="PANTHER" id="PTHR33362">
    <property type="entry name" value="SIALIC ACID TRAP TRANSPORTER PERMEASE PROTEIN SIAT-RELATED"/>
    <property type="match status" value="1"/>
</dbReference>
<evidence type="ECO:0000256" key="6">
    <source>
        <dbReference type="ARBA" id="ARBA00023136"/>
    </source>
</evidence>
<dbReference type="PIRSF" id="PIRSF006066">
    <property type="entry name" value="HI0050"/>
    <property type="match status" value="1"/>
</dbReference>
<feature type="transmembrane region" description="Helical" evidence="7">
    <location>
        <begin position="240"/>
        <end position="260"/>
    </location>
</feature>
<evidence type="ECO:0000256" key="1">
    <source>
        <dbReference type="ARBA" id="ARBA00004429"/>
    </source>
</evidence>
<feature type="transmembrane region" description="Helical" evidence="7">
    <location>
        <begin position="166"/>
        <end position="192"/>
    </location>
</feature>
<proteinExistence type="predicted"/>
<comment type="subcellular location">
    <subcellularLocation>
        <location evidence="1">Cell inner membrane</location>
        <topology evidence="1">Multi-pass membrane protein</topology>
    </subcellularLocation>
</comment>
<dbReference type="Proteomes" id="UP000698963">
    <property type="component" value="Unassembled WGS sequence"/>
</dbReference>
<feature type="transmembrane region" description="Helical" evidence="7">
    <location>
        <begin position="47"/>
        <end position="65"/>
    </location>
</feature>
<keyword evidence="6 7" id="KW-0472">Membrane</keyword>
<dbReference type="GO" id="GO:0005886">
    <property type="term" value="C:plasma membrane"/>
    <property type="evidence" value="ECO:0007669"/>
    <property type="project" value="UniProtKB-SubCell"/>
</dbReference>
<dbReference type="RefSeq" id="WP_304121204.1">
    <property type="nucleotide sequence ID" value="NZ_DYZA01000066.1"/>
</dbReference>
<feature type="transmembrane region" description="Helical" evidence="7">
    <location>
        <begin position="314"/>
        <end position="343"/>
    </location>
</feature>
<name>A0A921AV67_9BACT</name>
<feature type="domain" description="TRAP C4-dicarboxylate transport system permease DctM subunit" evidence="8">
    <location>
        <begin position="7"/>
        <end position="416"/>
    </location>
</feature>
<comment type="caution">
    <text evidence="9">The sequence shown here is derived from an EMBL/GenBank/DDBJ whole genome shotgun (WGS) entry which is preliminary data.</text>
</comment>
<dbReference type="GO" id="GO:0022857">
    <property type="term" value="F:transmembrane transporter activity"/>
    <property type="evidence" value="ECO:0007669"/>
    <property type="project" value="TreeGrafter"/>
</dbReference>
<keyword evidence="5 7" id="KW-1133">Transmembrane helix</keyword>
<evidence type="ECO:0000256" key="2">
    <source>
        <dbReference type="ARBA" id="ARBA00022475"/>
    </source>
</evidence>
<evidence type="ECO:0000256" key="3">
    <source>
        <dbReference type="ARBA" id="ARBA00022519"/>
    </source>
</evidence>
<evidence type="ECO:0000259" key="8">
    <source>
        <dbReference type="Pfam" id="PF06808"/>
    </source>
</evidence>
<feature type="transmembrane region" description="Helical" evidence="7">
    <location>
        <begin position="103"/>
        <end position="126"/>
    </location>
</feature>
<feature type="transmembrane region" description="Helical" evidence="7">
    <location>
        <begin position="138"/>
        <end position="160"/>
    </location>
</feature>
<dbReference type="Pfam" id="PF06808">
    <property type="entry name" value="DctM"/>
    <property type="match status" value="1"/>
</dbReference>
<dbReference type="InterPro" id="IPR004681">
    <property type="entry name" value="TRAP_DctM"/>
</dbReference>
<feature type="transmembrane region" description="Helical" evidence="7">
    <location>
        <begin position="213"/>
        <end position="234"/>
    </location>
</feature>